<gene>
    <name evidence="4" type="ORF">GBZ48_22715</name>
</gene>
<dbReference type="PANTHER" id="PTHR30055:SF119">
    <property type="entry name" value="NALC"/>
    <property type="match status" value="1"/>
</dbReference>
<dbReference type="InterPro" id="IPR009057">
    <property type="entry name" value="Homeodomain-like_sf"/>
</dbReference>
<dbReference type="Pfam" id="PF00440">
    <property type="entry name" value="TetR_N"/>
    <property type="match status" value="1"/>
</dbReference>
<sequence>MSECSGLASFAQAKGVSFSMRMKTEAKREAILDAATLEFTERGYEGASMSAIVARLGGSKQTLYSYFPSKDDLFVEVMVRTITQHAASLQADMMDITDVAVSLRRYGERYLKVRLSPEMVSLARLVYGESGRSDVSRLLHLRGKMKVTNDVGQFLATAMKDGRLRTADPDVAALHYMALLDAELFEPVVLRVREPATDEEIAAAVDRAMGVFMAAYGQPGSGRF</sequence>
<proteinExistence type="predicted"/>
<comment type="caution">
    <text evidence="4">The sequence shown here is derived from an EMBL/GenBank/DDBJ whole genome shotgun (WGS) entry which is preliminary data.</text>
</comment>
<dbReference type="Gene3D" id="1.10.10.60">
    <property type="entry name" value="Homeodomain-like"/>
    <property type="match status" value="1"/>
</dbReference>
<evidence type="ECO:0000313" key="4">
    <source>
        <dbReference type="EMBL" id="NUB02061.1"/>
    </source>
</evidence>
<accession>A0ABX2KH86</accession>
<dbReference type="SUPFAM" id="SSF48498">
    <property type="entry name" value="Tetracyclin repressor-like, C-terminal domain"/>
    <property type="match status" value="1"/>
</dbReference>
<dbReference type="InterPro" id="IPR036271">
    <property type="entry name" value="Tet_transcr_reg_TetR-rel_C_sf"/>
</dbReference>
<dbReference type="SUPFAM" id="SSF46689">
    <property type="entry name" value="Homeodomain-like"/>
    <property type="match status" value="1"/>
</dbReference>
<keyword evidence="1 2" id="KW-0238">DNA-binding</keyword>
<dbReference type="Proteomes" id="UP000605086">
    <property type="component" value="Unassembled WGS sequence"/>
</dbReference>
<feature type="domain" description="HTH tetR-type" evidence="3">
    <location>
        <begin position="25"/>
        <end position="85"/>
    </location>
</feature>
<feature type="DNA-binding region" description="H-T-H motif" evidence="2">
    <location>
        <begin position="48"/>
        <end position="67"/>
    </location>
</feature>
<dbReference type="Pfam" id="PF14246">
    <property type="entry name" value="TetR_C_7"/>
    <property type="match status" value="1"/>
</dbReference>
<evidence type="ECO:0000256" key="2">
    <source>
        <dbReference type="PROSITE-ProRule" id="PRU00335"/>
    </source>
</evidence>
<evidence type="ECO:0000313" key="5">
    <source>
        <dbReference type="Proteomes" id="UP000605086"/>
    </source>
</evidence>
<evidence type="ECO:0000259" key="3">
    <source>
        <dbReference type="PROSITE" id="PS50977"/>
    </source>
</evidence>
<dbReference type="Gene3D" id="1.10.357.10">
    <property type="entry name" value="Tetracycline Repressor, domain 2"/>
    <property type="match status" value="1"/>
</dbReference>
<dbReference type="InterPro" id="IPR050109">
    <property type="entry name" value="HTH-type_TetR-like_transc_reg"/>
</dbReference>
<dbReference type="PANTHER" id="PTHR30055">
    <property type="entry name" value="HTH-TYPE TRANSCRIPTIONAL REGULATOR RUTR"/>
    <property type="match status" value="1"/>
</dbReference>
<dbReference type="InterPro" id="IPR039536">
    <property type="entry name" value="TetR_C_Proteobacteria"/>
</dbReference>
<dbReference type="PROSITE" id="PS50977">
    <property type="entry name" value="HTH_TETR_2"/>
    <property type="match status" value="1"/>
</dbReference>
<evidence type="ECO:0000256" key="1">
    <source>
        <dbReference type="ARBA" id="ARBA00023125"/>
    </source>
</evidence>
<dbReference type="EMBL" id="WHOS01000034">
    <property type="protein sequence ID" value="NUB02061.1"/>
    <property type="molecule type" value="Genomic_DNA"/>
</dbReference>
<keyword evidence="5" id="KW-1185">Reference proteome</keyword>
<dbReference type="PRINTS" id="PR00455">
    <property type="entry name" value="HTHTETR"/>
</dbReference>
<reference evidence="4 5" key="1">
    <citation type="submission" date="2019-10" db="EMBL/GenBank/DDBJ databases">
        <title>Genome sequence of Azospirillum melinis.</title>
        <authorList>
            <person name="Ambrosini A."/>
            <person name="Sant'Anna F.H."/>
            <person name="Cassan F.D."/>
            <person name="Souza E.M."/>
            <person name="Passaglia L.M.P."/>
        </authorList>
    </citation>
    <scope>NUCLEOTIDE SEQUENCE [LARGE SCALE GENOMIC DNA]</scope>
    <source>
        <strain evidence="4 5">TMCY0552</strain>
    </source>
</reference>
<dbReference type="InterPro" id="IPR001647">
    <property type="entry name" value="HTH_TetR"/>
</dbReference>
<dbReference type="RefSeq" id="WP_174473082.1">
    <property type="nucleotide sequence ID" value="NZ_JAGINN010000029.1"/>
</dbReference>
<protein>
    <submittedName>
        <fullName evidence="4">TetR family transcriptional regulator</fullName>
    </submittedName>
</protein>
<name>A0ABX2KH86_9PROT</name>
<organism evidence="4 5">
    <name type="scientific">Azospirillum melinis</name>
    <dbReference type="NCBI Taxonomy" id="328839"/>
    <lineage>
        <taxon>Bacteria</taxon>
        <taxon>Pseudomonadati</taxon>
        <taxon>Pseudomonadota</taxon>
        <taxon>Alphaproteobacteria</taxon>
        <taxon>Rhodospirillales</taxon>
        <taxon>Azospirillaceae</taxon>
        <taxon>Azospirillum</taxon>
    </lineage>
</organism>